<accession>A0ABW4SLJ3</accession>
<keyword evidence="2 4" id="KW-0472">Membrane</keyword>
<dbReference type="RefSeq" id="WP_381539700.1">
    <property type="nucleotide sequence ID" value="NZ_JBHUGI010000035.1"/>
</dbReference>
<dbReference type="PANTHER" id="PTHR22550:SF5">
    <property type="entry name" value="LEUCINE ZIPPER PROTEIN 4"/>
    <property type="match status" value="1"/>
</dbReference>
<feature type="transmembrane region" description="Helical" evidence="4">
    <location>
        <begin position="405"/>
        <end position="430"/>
    </location>
</feature>
<keyword evidence="6" id="KW-1185">Reference proteome</keyword>
<name>A0ABW4SLJ3_9BACL</name>
<evidence type="ECO:0000256" key="4">
    <source>
        <dbReference type="SAM" id="Phobius"/>
    </source>
</evidence>
<feature type="transmembrane region" description="Helical" evidence="4">
    <location>
        <begin position="283"/>
        <end position="302"/>
    </location>
</feature>
<evidence type="ECO:0000313" key="6">
    <source>
        <dbReference type="Proteomes" id="UP001597218"/>
    </source>
</evidence>
<proteinExistence type="inferred from homology"/>
<reference evidence="6" key="1">
    <citation type="journal article" date="2019" name="Int. J. Syst. Evol. Microbiol.">
        <title>The Global Catalogue of Microorganisms (GCM) 10K type strain sequencing project: providing services to taxonomists for standard genome sequencing and annotation.</title>
        <authorList>
            <consortium name="The Broad Institute Genomics Platform"/>
            <consortium name="The Broad Institute Genome Sequencing Center for Infectious Disease"/>
            <person name="Wu L."/>
            <person name="Ma J."/>
        </authorList>
    </citation>
    <scope>NUCLEOTIDE SEQUENCE [LARGE SCALE GENOMIC DNA]</scope>
    <source>
        <strain evidence="6">CGMCC 4.7177</strain>
    </source>
</reference>
<feature type="transmembrane region" description="Helical" evidence="4">
    <location>
        <begin position="322"/>
        <end position="340"/>
    </location>
</feature>
<gene>
    <name evidence="5" type="ORF">ACFSFY_15775</name>
</gene>
<feature type="transmembrane region" description="Helical" evidence="4">
    <location>
        <begin position="347"/>
        <end position="368"/>
    </location>
</feature>
<organism evidence="5 6">
    <name type="scientific">Sporosarcina siberiensis</name>
    <dbReference type="NCBI Taxonomy" id="1365606"/>
    <lineage>
        <taxon>Bacteria</taxon>
        <taxon>Bacillati</taxon>
        <taxon>Bacillota</taxon>
        <taxon>Bacilli</taxon>
        <taxon>Bacillales</taxon>
        <taxon>Caryophanaceae</taxon>
        <taxon>Sporosarcina</taxon>
    </lineage>
</organism>
<feature type="transmembrane region" description="Helical" evidence="4">
    <location>
        <begin position="374"/>
        <end position="393"/>
    </location>
</feature>
<protein>
    <submittedName>
        <fullName evidence="5">Spore germination protein</fullName>
    </submittedName>
</protein>
<keyword evidence="4" id="KW-1133">Transmembrane helix</keyword>
<feature type="transmembrane region" description="Helical" evidence="4">
    <location>
        <begin position="241"/>
        <end position="262"/>
    </location>
</feature>
<evidence type="ECO:0000256" key="3">
    <source>
        <dbReference type="SAM" id="MobiDB-lite"/>
    </source>
</evidence>
<comment type="caution">
    <text evidence="5">The sequence shown here is derived from an EMBL/GenBank/DDBJ whole genome shotgun (WGS) entry which is preliminary data.</text>
</comment>
<sequence>MQSAEKELDISTFKSIFQKSADVQFQEYTFNDHKITFITCDAMVDSQLLNEVVVKRVSIFMDDLKDTSIDQDNLTQLHLPSFQQVKAKKDAISLVYTGHVLLYFEDVEILISSNIARKPNRSPEETKIGPPIKGPRDNFIEDISVNIALIRKRLPTNSLCVEKFELGKRSKTKVALLYFDDIASKEILYAIKKQLKKVDTDIVLSGDSLMEVVNKSDKLFPRNDYTGRPDKAVQSIVKGRFLILVDGVAYAIITPVNLFLLLKAGEDLETSVIYSSLERLLRLLGMAIGILLPAFWLALTTFHQDQLPYQLLATVVQANTGLPLPSALEMILMVVMFELFRESGLRLPSALGGTIGVVGGLIIGDAAIRAGITSPAMIVIIATSTIATFTLVNQTLVTAVSVMRICFIFLTAFLGLFGFYMSFFLMVLYLSNIRVFGVPYINTSADLSWDTIKKSFLRLPPEAYKERPNEINPIDKTRTSEGKNEK</sequence>
<dbReference type="EMBL" id="JBHUGI010000035">
    <property type="protein sequence ID" value="MFD1929501.1"/>
    <property type="molecule type" value="Genomic_DNA"/>
</dbReference>
<comment type="similarity">
    <text evidence="1">Belongs to the GerABKA family.</text>
</comment>
<dbReference type="Pfam" id="PF03323">
    <property type="entry name" value="GerA"/>
    <property type="match status" value="1"/>
</dbReference>
<evidence type="ECO:0000256" key="2">
    <source>
        <dbReference type="ARBA" id="ARBA00023136"/>
    </source>
</evidence>
<evidence type="ECO:0000256" key="1">
    <source>
        <dbReference type="ARBA" id="ARBA00005278"/>
    </source>
</evidence>
<feature type="region of interest" description="Disordered" evidence="3">
    <location>
        <begin position="467"/>
        <end position="486"/>
    </location>
</feature>
<dbReference type="InterPro" id="IPR050768">
    <property type="entry name" value="UPF0353/GerABKA_families"/>
</dbReference>
<dbReference type="PANTHER" id="PTHR22550">
    <property type="entry name" value="SPORE GERMINATION PROTEIN"/>
    <property type="match status" value="1"/>
</dbReference>
<dbReference type="PIRSF" id="PIRSF005690">
    <property type="entry name" value="GerBA"/>
    <property type="match status" value="1"/>
</dbReference>
<evidence type="ECO:0000313" key="5">
    <source>
        <dbReference type="EMBL" id="MFD1929501.1"/>
    </source>
</evidence>
<keyword evidence="4" id="KW-0812">Transmembrane</keyword>
<dbReference type="Proteomes" id="UP001597218">
    <property type="component" value="Unassembled WGS sequence"/>
</dbReference>
<dbReference type="InterPro" id="IPR004995">
    <property type="entry name" value="Spore_Ger"/>
</dbReference>